<reference evidence="2" key="1">
    <citation type="journal article" date="2016" name="Insect Biochem. Mol. Biol.">
        <title>Multifaceted biological insights from a draft genome sequence of the tobacco hornworm moth, Manduca sexta.</title>
        <authorList>
            <person name="Kanost M.R."/>
            <person name="Arrese E.L."/>
            <person name="Cao X."/>
            <person name="Chen Y.R."/>
            <person name="Chellapilla S."/>
            <person name="Goldsmith M.R."/>
            <person name="Grosse-Wilde E."/>
            <person name="Heckel D.G."/>
            <person name="Herndon N."/>
            <person name="Jiang H."/>
            <person name="Papanicolaou A."/>
            <person name="Qu J."/>
            <person name="Soulages J.L."/>
            <person name="Vogel H."/>
            <person name="Walters J."/>
            <person name="Waterhouse R.M."/>
            <person name="Ahn S.J."/>
            <person name="Almeida F.C."/>
            <person name="An C."/>
            <person name="Aqrawi P."/>
            <person name="Bretschneider A."/>
            <person name="Bryant W.B."/>
            <person name="Bucks S."/>
            <person name="Chao H."/>
            <person name="Chevignon G."/>
            <person name="Christen J.M."/>
            <person name="Clarke D.F."/>
            <person name="Dittmer N.T."/>
            <person name="Ferguson L.C.F."/>
            <person name="Garavelou S."/>
            <person name="Gordon K.H.J."/>
            <person name="Gunaratna R.T."/>
            <person name="Han Y."/>
            <person name="Hauser F."/>
            <person name="He Y."/>
            <person name="Heidel-Fischer H."/>
            <person name="Hirsh A."/>
            <person name="Hu Y."/>
            <person name="Jiang H."/>
            <person name="Kalra D."/>
            <person name="Klinner C."/>
            <person name="Konig C."/>
            <person name="Kovar C."/>
            <person name="Kroll A.R."/>
            <person name="Kuwar S.S."/>
            <person name="Lee S.L."/>
            <person name="Lehman R."/>
            <person name="Li K."/>
            <person name="Li Z."/>
            <person name="Liang H."/>
            <person name="Lovelace S."/>
            <person name="Lu Z."/>
            <person name="Mansfield J.H."/>
            <person name="McCulloch K.J."/>
            <person name="Mathew T."/>
            <person name="Morton B."/>
            <person name="Muzny D.M."/>
            <person name="Neunemann D."/>
            <person name="Ongeri F."/>
            <person name="Pauchet Y."/>
            <person name="Pu L.L."/>
            <person name="Pyrousis I."/>
            <person name="Rao X.J."/>
            <person name="Redding A."/>
            <person name="Roesel C."/>
            <person name="Sanchez-Gracia A."/>
            <person name="Schaack S."/>
            <person name="Shukla A."/>
            <person name="Tetreau G."/>
            <person name="Wang Y."/>
            <person name="Xiong G.H."/>
            <person name="Traut W."/>
            <person name="Walsh T.K."/>
            <person name="Worley K.C."/>
            <person name="Wu D."/>
            <person name="Wu W."/>
            <person name="Wu Y.Q."/>
            <person name="Zhang X."/>
            <person name="Zou Z."/>
            <person name="Zucker H."/>
            <person name="Briscoe A.D."/>
            <person name="Burmester T."/>
            <person name="Clem R.J."/>
            <person name="Feyereisen R."/>
            <person name="Grimmelikhuijzen C.J.P."/>
            <person name="Hamodrakas S.J."/>
            <person name="Hansson B.S."/>
            <person name="Huguet E."/>
            <person name="Jermiin L.S."/>
            <person name="Lan Q."/>
            <person name="Lehman H.K."/>
            <person name="Lorenzen M."/>
            <person name="Merzendorfer H."/>
            <person name="Michalopoulos I."/>
            <person name="Morton D.B."/>
            <person name="Muthukrishnan S."/>
            <person name="Oakeshott J.G."/>
            <person name="Palmer W."/>
            <person name="Park Y."/>
            <person name="Passarelli A.L."/>
            <person name="Rozas J."/>
            <person name="Schwartz L.M."/>
            <person name="Smith W."/>
            <person name="Southgate A."/>
            <person name="Vilcinskas A."/>
            <person name="Vogt R."/>
            <person name="Wang P."/>
            <person name="Werren J."/>
            <person name="Yu X.Q."/>
            <person name="Zhou J.J."/>
            <person name="Brown S.J."/>
            <person name="Scherer S.E."/>
            <person name="Richards S."/>
            <person name="Blissard G.W."/>
        </authorList>
    </citation>
    <scope>NUCLEOTIDE SEQUENCE</scope>
</reference>
<dbReference type="EMBL" id="JH669535">
    <property type="protein sequence ID" value="KAG6465484.1"/>
    <property type="molecule type" value="Genomic_DNA"/>
</dbReference>
<keyword evidence="1" id="KW-0472">Membrane</keyword>
<proteinExistence type="predicted"/>
<reference evidence="2" key="2">
    <citation type="submission" date="2020-12" db="EMBL/GenBank/DDBJ databases">
        <authorList>
            <person name="Kanost M."/>
        </authorList>
    </citation>
    <scope>NUCLEOTIDE SEQUENCE</scope>
</reference>
<name>A0A922D0Z6_MANSE</name>
<keyword evidence="1" id="KW-1133">Transmembrane helix</keyword>
<keyword evidence="3" id="KW-1185">Reference proteome</keyword>
<accession>A0A922D0Z6</accession>
<sequence>MEIKENDTIVLQELQPNATGTYECEVSIIDEIRKHQDLIVYSQGTGPQLNISVEPDGPDEDDQEDIQIECEAEGVAPLPDLTVSVNGKEINTTETLEGPDDEGFYTVTSNSTLSKFDVDGFEIRCELFYANPNITHAEFITTEIYDSTGALTSTEMPEETTEMEASLDSLQHSPDCSYQVRSTCVLLLAVPMLTQLFVSPYISIFSM</sequence>
<evidence type="ECO:0000313" key="3">
    <source>
        <dbReference type="Proteomes" id="UP000791440"/>
    </source>
</evidence>
<evidence type="ECO:0000256" key="1">
    <source>
        <dbReference type="SAM" id="Phobius"/>
    </source>
</evidence>
<dbReference type="AlphaFoldDB" id="A0A922D0Z6"/>
<comment type="caution">
    <text evidence="2">The sequence shown here is derived from an EMBL/GenBank/DDBJ whole genome shotgun (WGS) entry which is preliminary data.</text>
</comment>
<organism evidence="2 3">
    <name type="scientific">Manduca sexta</name>
    <name type="common">Tobacco hawkmoth</name>
    <name type="synonym">Tobacco hornworm</name>
    <dbReference type="NCBI Taxonomy" id="7130"/>
    <lineage>
        <taxon>Eukaryota</taxon>
        <taxon>Metazoa</taxon>
        <taxon>Ecdysozoa</taxon>
        <taxon>Arthropoda</taxon>
        <taxon>Hexapoda</taxon>
        <taxon>Insecta</taxon>
        <taxon>Pterygota</taxon>
        <taxon>Neoptera</taxon>
        <taxon>Endopterygota</taxon>
        <taxon>Lepidoptera</taxon>
        <taxon>Glossata</taxon>
        <taxon>Ditrysia</taxon>
        <taxon>Bombycoidea</taxon>
        <taxon>Sphingidae</taxon>
        <taxon>Sphinginae</taxon>
        <taxon>Sphingini</taxon>
        <taxon>Manduca</taxon>
    </lineage>
</organism>
<keyword evidence="1" id="KW-0812">Transmembrane</keyword>
<dbReference type="Proteomes" id="UP000791440">
    <property type="component" value="Unassembled WGS sequence"/>
</dbReference>
<protein>
    <submittedName>
        <fullName evidence="2">Uncharacterized protein</fullName>
    </submittedName>
</protein>
<evidence type="ECO:0000313" key="2">
    <source>
        <dbReference type="EMBL" id="KAG6465484.1"/>
    </source>
</evidence>
<gene>
    <name evidence="2" type="ORF">O3G_MSEX015180</name>
</gene>
<feature type="transmembrane region" description="Helical" evidence="1">
    <location>
        <begin position="185"/>
        <end position="205"/>
    </location>
</feature>